<evidence type="ECO:0000256" key="8">
    <source>
        <dbReference type="ARBA" id="ARBA00023224"/>
    </source>
</evidence>
<dbReference type="Pfam" id="PF00168">
    <property type="entry name" value="C2"/>
    <property type="match status" value="1"/>
</dbReference>
<dbReference type="InterPro" id="IPR011992">
    <property type="entry name" value="EF-hand-dom_pair"/>
</dbReference>
<dbReference type="PROSITE" id="PS50004">
    <property type="entry name" value="C2"/>
    <property type="match status" value="1"/>
</dbReference>
<keyword evidence="4" id="KW-1003">Cell membrane</keyword>
<dbReference type="InterPro" id="IPR000008">
    <property type="entry name" value="C2_dom"/>
</dbReference>
<dbReference type="Gene3D" id="1.10.238.10">
    <property type="entry name" value="EF-hand"/>
    <property type="match status" value="1"/>
</dbReference>
<dbReference type="GO" id="GO:0005886">
    <property type="term" value="C:plasma membrane"/>
    <property type="evidence" value="ECO:0007669"/>
    <property type="project" value="UniProtKB-SubCell"/>
</dbReference>
<keyword evidence="6" id="KW-0442">Lipid degradation</keyword>
<dbReference type="Proteomes" id="UP001180020">
    <property type="component" value="Unassembled WGS sequence"/>
</dbReference>
<gene>
    <name evidence="10" type="primary">PLC6</name>
    <name evidence="10" type="ORF">QJS10_CPB21g01247</name>
</gene>
<dbReference type="InterPro" id="IPR001192">
    <property type="entry name" value="PI-PLC_fam"/>
</dbReference>
<evidence type="ECO:0000256" key="2">
    <source>
        <dbReference type="ARBA" id="ARBA00004202"/>
    </source>
</evidence>
<reference evidence="10" key="1">
    <citation type="journal article" date="2023" name="Nat. Commun.">
        <title>Diploid and tetraploid genomes of Acorus and the evolution of monocots.</title>
        <authorList>
            <person name="Ma L."/>
            <person name="Liu K.W."/>
            <person name="Li Z."/>
            <person name="Hsiao Y.Y."/>
            <person name="Qi Y."/>
            <person name="Fu T."/>
            <person name="Tang G.D."/>
            <person name="Zhang D."/>
            <person name="Sun W.H."/>
            <person name="Liu D.K."/>
            <person name="Li Y."/>
            <person name="Chen G.Z."/>
            <person name="Liu X.D."/>
            <person name="Liao X.Y."/>
            <person name="Jiang Y.T."/>
            <person name="Yu X."/>
            <person name="Hao Y."/>
            <person name="Huang J."/>
            <person name="Zhao X.W."/>
            <person name="Ke S."/>
            <person name="Chen Y.Y."/>
            <person name="Wu W.L."/>
            <person name="Hsu J.L."/>
            <person name="Lin Y.F."/>
            <person name="Huang M.D."/>
            <person name="Li C.Y."/>
            <person name="Huang L."/>
            <person name="Wang Z.W."/>
            <person name="Zhao X."/>
            <person name="Zhong W.Y."/>
            <person name="Peng D.H."/>
            <person name="Ahmad S."/>
            <person name="Lan S."/>
            <person name="Zhang J.S."/>
            <person name="Tsai W.C."/>
            <person name="Van de Peer Y."/>
            <person name="Liu Z.J."/>
        </authorList>
    </citation>
    <scope>NUCLEOTIDE SEQUENCE</scope>
    <source>
        <strain evidence="10">CP</strain>
    </source>
</reference>
<dbReference type="SUPFAM" id="SSF47473">
    <property type="entry name" value="EF-hand"/>
    <property type="match status" value="1"/>
</dbReference>
<evidence type="ECO:0000256" key="4">
    <source>
        <dbReference type="ARBA" id="ARBA00022475"/>
    </source>
</evidence>
<dbReference type="PANTHER" id="PTHR10336">
    <property type="entry name" value="PHOSPHOINOSITIDE-SPECIFIC PHOSPHOLIPASE C FAMILY PROTEIN"/>
    <property type="match status" value="1"/>
</dbReference>
<keyword evidence="11" id="KW-1185">Reference proteome</keyword>
<organism evidence="10 11">
    <name type="scientific">Acorus calamus</name>
    <name type="common">Sweet flag</name>
    <dbReference type="NCBI Taxonomy" id="4465"/>
    <lineage>
        <taxon>Eukaryota</taxon>
        <taxon>Viridiplantae</taxon>
        <taxon>Streptophyta</taxon>
        <taxon>Embryophyta</taxon>
        <taxon>Tracheophyta</taxon>
        <taxon>Spermatophyta</taxon>
        <taxon>Magnoliopsida</taxon>
        <taxon>Liliopsida</taxon>
        <taxon>Acoraceae</taxon>
        <taxon>Acorus</taxon>
    </lineage>
</organism>
<dbReference type="AlphaFoldDB" id="A0AAV9C5H2"/>
<keyword evidence="6" id="KW-0443">Lipid metabolism</keyword>
<dbReference type="PANTHER" id="PTHR10336:SF204">
    <property type="entry name" value="PHOSPHOINOSITIDE PHOSPHOLIPASE C 4-RELATED"/>
    <property type="match status" value="1"/>
</dbReference>
<comment type="caution">
    <text evidence="10">The sequence shown here is derived from an EMBL/GenBank/DDBJ whole genome shotgun (WGS) entry which is preliminary data.</text>
</comment>
<comment type="catalytic activity">
    <reaction evidence="1">
        <text>a 1,2-diacyl-sn-glycero-3-phospho-(1D-myo-inositol-4,5-bisphosphate) + H2O = 1D-myo-inositol 1,4,5-trisphosphate + a 1,2-diacyl-sn-glycerol + H(+)</text>
        <dbReference type="Rhea" id="RHEA:33179"/>
        <dbReference type="ChEBI" id="CHEBI:15377"/>
        <dbReference type="ChEBI" id="CHEBI:15378"/>
        <dbReference type="ChEBI" id="CHEBI:17815"/>
        <dbReference type="ChEBI" id="CHEBI:58456"/>
        <dbReference type="ChEBI" id="CHEBI:203600"/>
        <dbReference type="EC" id="3.1.4.11"/>
    </reaction>
</comment>
<evidence type="ECO:0000256" key="3">
    <source>
        <dbReference type="ARBA" id="ARBA00012368"/>
    </source>
</evidence>
<evidence type="ECO:0000256" key="5">
    <source>
        <dbReference type="ARBA" id="ARBA00022801"/>
    </source>
</evidence>
<dbReference type="SMART" id="SM00239">
    <property type="entry name" value="C2"/>
    <property type="match status" value="1"/>
</dbReference>
<dbReference type="GO" id="GO:0006950">
    <property type="term" value="P:response to stress"/>
    <property type="evidence" value="ECO:0007669"/>
    <property type="project" value="UniProtKB-ARBA"/>
</dbReference>
<dbReference type="Gene3D" id="2.60.40.150">
    <property type="entry name" value="C2 domain"/>
    <property type="match status" value="1"/>
</dbReference>
<evidence type="ECO:0000256" key="6">
    <source>
        <dbReference type="ARBA" id="ARBA00022963"/>
    </source>
</evidence>
<dbReference type="GO" id="GO:0048015">
    <property type="term" value="P:phosphatidylinositol-mediated signaling"/>
    <property type="evidence" value="ECO:0007669"/>
    <property type="project" value="TreeGrafter"/>
</dbReference>
<evidence type="ECO:0000259" key="9">
    <source>
        <dbReference type="PROSITE" id="PS50004"/>
    </source>
</evidence>
<dbReference type="CDD" id="cd00275">
    <property type="entry name" value="C2_PLC_like"/>
    <property type="match status" value="1"/>
</dbReference>
<keyword evidence="8" id="KW-0807">Transducer</keyword>
<sequence>MKVKGDGLDGCAFFWRCFRQAKEEAPAGVRDLFQRYSENGAMGAEQLKRFLVEVQGEEEGATTKVEAQAIIDSVLRLSKHQIRFPKKGGGSLGLDGFFRYLFGVANPPIALSLGNKVLHSSFQNDHVVPEKGFLVKIYMGDGWNLDFHQTDFDMYSPPDFYTTVEIDGVPADTILQKTKIIEDNWIPVWNEEFTFPLTVPELALSRNEVYDYDPLEMDGFGGQTCLPVPELRTGVRAVPLCNRKGEEYKSVKLLMHFKIV</sequence>
<feature type="domain" description="C2" evidence="9">
    <location>
        <begin position="114"/>
        <end position="242"/>
    </location>
</feature>
<keyword evidence="5" id="KW-0378">Hydrolase</keyword>
<evidence type="ECO:0000313" key="11">
    <source>
        <dbReference type="Proteomes" id="UP001180020"/>
    </source>
</evidence>
<evidence type="ECO:0000313" key="10">
    <source>
        <dbReference type="EMBL" id="KAK1283971.1"/>
    </source>
</evidence>
<reference evidence="10" key="2">
    <citation type="submission" date="2023-06" db="EMBL/GenBank/DDBJ databases">
        <authorList>
            <person name="Ma L."/>
            <person name="Liu K.-W."/>
            <person name="Li Z."/>
            <person name="Hsiao Y.-Y."/>
            <person name="Qi Y."/>
            <person name="Fu T."/>
            <person name="Tang G."/>
            <person name="Zhang D."/>
            <person name="Sun W.-H."/>
            <person name="Liu D.-K."/>
            <person name="Li Y."/>
            <person name="Chen G.-Z."/>
            <person name="Liu X.-D."/>
            <person name="Liao X.-Y."/>
            <person name="Jiang Y.-T."/>
            <person name="Yu X."/>
            <person name="Hao Y."/>
            <person name="Huang J."/>
            <person name="Zhao X.-W."/>
            <person name="Ke S."/>
            <person name="Chen Y.-Y."/>
            <person name="Wu W.-L."/>
            <person name="Hsu J.-L."/>
            <person name="Lin Y.-F."/>
            <person name="Huang M.-D."/>
            <person name="Li C.-Y."/>
            <person name="Huang L."/>
            <person name="Wang Z.-W."/>
            <person name="Zhao X."/>
            <person name="Zhong W.-Y."/>
            <person name="Peng D.-H."/>
            <person name="Ahmad S."/>
            <person name="Lan S."/>
            <person name="Zhang J.-S."/>
            <person name="Tsai W.-C."/>
            <person name="Van De Peer Y."/>
            <person name="Liu Z.-J."/>
        </authorList>
    </citation>
    <scope>NUCLEOTIDE SEQUENCE</scope>
    <source>
        <strain evidence="10">CP</strain>
        <tissue evidence="10">Leaves</tissue>
    </source>
</reference>
<comment type="subcellular location">
    <subcellularLocation>
        <location evidence="2">Cell membrane</location>
        <topology evidence="2">Peripheral membrane protein</topology>
    </subcellularLocation>
</comment>
<protein>
    <recommendedName>
        <fullName evidence="3">phosphoinositide phospholipase C</fullName>
        <ecNumber evidence="3">3.1.4.11</ecNumber>
    </recommendedName>
</protein>
<proteinExistence type="predicted"/>
<keyword evidence="7" id="KW-0472">Membrane</keyword>
<dbReference type="EMBL" id="JAUJYO010000021">
    <property type="protein sequence ID" value="KAK1283971.1"/>
    <property type="molecule type" value="Genomic_DNA"/>
</dbReference>
<dbReference type="SUPFAM" id="SSF49562">
    <property type="entry name" value="C2 domain (Calcium/lipid-binding domain, CaLB)"/>
    <property type="match status" value="1"/>
</dbReference>
<dbReference type="GO" id="GO:0051209">
    <property type="term" value="P:release of sequestered calcium ion into cytosol"/>
    <property type="evidence" value="ECO:0007669"/>
    <property type="project" value="TreeGrafter"/>
</dbReference>
<name>A0AAV9C5H2_ACOCL</name>
<dbReference type="InterPro" id="IPR035892">
    <property type="entry name" value="C2_domain_sf"/>
</dbReference>
<dbReference type="GO" id="GO:0004435">
    <property type="term" value="F:phosphatidylinositol-4,5-bisphosphate phospholipase C activity"/>
    <property type="evidence" value="ECO:0007669"/>
    <property type="project" value="UniProtKB-EC"/>
</dbReference>
<accession>A0AAV9C5H2</accession>
<dbReference type="FunFam" id="2.60.40.150:FF:000060">
    <property type="entry name" value="Phosphoinositide phospholipase C"/>
    <property type="match status" value="1"/>
</dbReference>
<dbReference type="GO" id="GO:0016042">
    <property type="term" value="P:lipid catabolic process"/>
    <property type="evidence" value="ECO:0007669"/>
    <property type="project" value="UniProtKB-KW"/>
</dbReference>
<evidence type="ECO:0000256" key="7">
    <source>
        <dbReference type="ARBA" id="ARBA00023136"/>
    </source>
</evidence>
<dbReference type="EC" id="3.1.4.11" evidence="3"/>
<evidence type="ECO:0000256" key="1">
    <source>
        <dbReference type="ARBA" id="ARBA00001195"/>
    </source>
</evidence>